<keyword evidence="2 12" id="KW-0436">Ligase</keyword>
<name>A0A2T5RL19_9FIRM</name>
<keyword evidence="6 10" id="KW-0342">GTP-binding</keyword>
<feature type="binding site" evidence="11">
    <location>
        <position position="154"/>
    </location>
    <ligand>
        <name>Mn(2+)</name>
        <dbReference type="ChEBI" id="CHEBI:29035"/>
        <label>1</label>
    </ligand>
</feature>
<feature type="binding site" evidence="10">
    <location>
        <begin position="264"/>
        <end position="265"/>
    </location>
    <ligand>
        <name>GMP</name>
        <dbReference type="ChEBI" id="CHEBI:58115"/>
    </ligand>
</feature>
<evidence type="ECO:0000256" key="9">
    <source>
        <dbReference type="PIRSR" id="PIRSR601233-1"/>
    </source>
</evidence>
<evidence type="ECO:0000256" key="3">
    <source>
        <dbReference type="ARBA" id="ARBA00022723"/>
    </source>
</evidence>
<proteinExistence type="predicted"/>
<dbReference type="GO" id="GO:0042245">
    <property type="term" value="P:RNA repair"/>
    <property type="evidence" value="ECO:0007669"/>
    <property type="project" value="UniProtKB-KW"/>
</dbReference>
<dbReference type="EMBL" id="QAXS01000009">
    <property type="protein sequence ID" value="PTV99815.1"/>
    <property type="molecule type" value="Genomic_DNA"/>
</dbReference>
<dbReference type="InterPro" id="IPR036025">
    <property type="entry name" value="RtcB-like_sf"/>
</dbReference>
<feature type="binding site" evidence="10">
    <location>
        <begin position="314"/>
        <end position="317"/>
    </location>
    <ligand>
        <name>GMP</name>
        <dbReference type="ChEBI" id="CHEBI:58115"/>
    </ligand>
</feature>
<protein>
    <recommendedName>
        <fullName evidence="1">3'-phosphate/5'-hydroxy nucleic acid ligase</fullName>
        <ecNumber evidence="1">6.5.1.8</ecNumber>
    </recommendedName>
</protein>
<feature type="binding site" evidence="10">
    <location>
        <begin position="290"/>
        <end position="293"/>
    </location>
    <ligand>
        <name>GMP</name>
        <dbReference type="ChEBI" id="CHEBI:58115"/>
    </ligand>
</feature>
<evidence type="ECO:0000256" key="6">
    <source>
        <dbReference type="ARBA" id="ARBA00023134"/>
    </source>
</evidence>
<evidence type="ECO:0000256" key="7">
    <source>
        <dbReference type="ARBA" id="ARBA00023211"/>
    </source>
</evidence>
<keyword evidence="3 11" id="KW-0479">Metal-binding</keyword>
<dbReference type="OrthoDB" id="9802323at2"/>
<organism evidence="12 13">
    <name type="scientific">Halanaerobium saccharolyticum</name>
    <dbReference type="NCBI Taxonomy" id="43595"/>
    <lineage>
        <taxon>Bacteria</taxon>
        <taxon>Bacillati</taxon>
        <taxon>Bacillota</taxon>
        <taxon>Clostridia</taxon>
        <taxon>Halanaerobiales</taxon>
        <taxon>Halanaerobiaceae</taxon>
        <taxon>Halanaerobium</taxon>
    </lineage>
</organism>
<evidence type="ECO:0000313" key="12">
    <source>
        <dbReference type="EMBL" id="PTV99815.1"/>
    </source>
</evidence>
<dbReference type="Gene3D" id="3.90.1860.10">
    <property type="entry name" value="tRNA-splicing ligase RtcB"/>
    <property type="match status" value="1"/>
</dbReference>
<evidence type="ECO:0000313" key="13">
    <source>
        <dbReference type="Proteomes" id="UP000244089"/>
    </source>
</evidence>
<dbReference type="GO" id="GO:0005525">
    <property type="term" value="F:GTP binding"/>
    <property type="evidence" value="ECO:0007669"/>
    <property type="project" value="UniProtKB-KW"/>
</dbReference>
<keyword evidence="7 11" id="KW-0464">Manganese</keyword>
<feature type="binding site" evidence="11">
    <location>
        <position position="264"/>
    </location>
    <ligand>
        <name>Mn(2+)</name>
        <dbReference type="ChEBI" id="CHEBI:29035"/>
        <label>2</label>
    </ligand>
</feature>
<dbReference type="EC" id="6.5.1.8" evidence="1"/>
<feature type="binding site" evidence="11">
    <location>
        <position position="171"/>
    </location>
    <ligand>
        <name>Mn(2+)</name>
        <dbReference type="ChEBI" id="CHEBI:29035"/>
        <label>2</label>
    </ligand>
</feature>
<keyword evidence="5" id="KW-0692">RNA repair</keyword>
<comment type="catalytic activity">
    <reaction evidence="8">
        <text>a 3'-end 3'-phospho-ribonucleotide-RNA + a 5'-end dephospho-ribonucleoside-RNA + GTP = a ribonucleotidyl-ribonucleotide-RNA + GMP + diphosphate</text>
        <dbReference type="Rhea" id="RHEA:68076"/>
        <dbReference type="Rhea" id="RHEA-COMP:10463"/>
        <dbReference type="Rhea" id="RHEA-COMP:13936"/>
        <dbReference type="Rhea" id="RHEA-COMP:17355"/>
        <dbReference type="ChEBI" id="CHEBI:33019"/>
        <dbReference type="ChEBI" id="CHEBI:37565"/>
        <dbReference type="ChEBI" id="CHEBI:58115"/>
        <dbReference type="ChEBI" id="CHEBI:83062"/>
        <dbReference type="ChEBI" id="CHEBI:138284"/>
        <dbReference type="ChEBI" id="CHEBI:173118"/>
        <dbReference type="EC" id="6.5.1.8"/>
    </reaction>
</comment>
<dbReference type="PANTHER" id="PTHR43749">
    <property type="entry name" value="RNA-SPLICING LIGASE RTCB"/>
    <property type="match status" value="1"/>
</dbReference>
<dbReference type="Proteomes" id="UP000244089">
    <property type="component" value="Unassembled WGS sequence"/>
</dbReference>
<evidence type="ECO:0000256" key="4">
    <source>
        <dbReference type="ARBA" id="ARBA00022741"/>
    </source>
</evidence>
<dbReference type="PANTHER" id="PTHR43749:SF2">
    <property type="entry name" value="RNA-SPLICING LIGASE RTCB"/>
    <property type="match status" value="1"/>
</dbReference>
<comment type="caution">
    <text evidence="12">The sequence shown here is derived from an EMBL/GenBank/DDBJ whole genome shotgun (WGS) entry which is preliminary data.</text>
</comment>
<dbReference type="InterPro" id="IPR001233">
    <property type="entry name" value="RtcB"/>
</dbReference>
<gene>
    <name evidence="12" type="ORF">C8C76_10937</name>
</gene>
<feature type="active site" description="GMP-histidine intermediate" evidence="9">
    <location>
        <position position="314"/>
    </location>
</feature>
<accession>A0A2T5RL19</accession>
<dbReference type="Pfam" id="PF01139">
    <property type="entry name" value="RtcB"/>
    <property type="match status" value="2"/>
</dbReference>
<dbReference type="SUPFAM" id="SSF103365">
    <property type="entry name" value="Hypothetical protein PH1602"/>
    <property type="match status" value="1"/>
</dbReference>
<feature type="binding site" evidence="10">
    <location>
        <position position="297"/>
    </location>
    <ligand>
        <name>GMP</name>
        <dbReference type="ChEBI" id="CHEBI:58115"/>
    </ligand>
</feature>
<dbReference type="RefSeq" id="WP_108139386.1">
    <property type="nucleotide sequence ID" value="NZ_QAXS01000009.1"/>
</dbReference>
<evidence type="ECO:0000256" key="8">
    <source>
        <dbReference type="ARBA" id="ARBA00047746"/>
    </source>
</evidence>
<feature type="binding site" evidence="10">
    <location>
        <begin position="153"/>
        <end position="157"/>
    </location>
    <ligand>
        <name>GMP</name>
        <dbReference type="ChEBI" id="CHEBI:58115"/>
    </ligand>
</feature>
<dbReference type="GO" id="GO:0170057">
    <property type="term" value="F:RNA ligase (GTP) activity"/>
    <property type="evidence" value="ECO:0007669"/>
    <property type="project" value="UniProtKB-EC"/>
</dbReference>
<sequence>MTAQNNYFLVEGKYNTARVFSQKRDETAVEQIAAICSNAAYKNSQIRIMPDYHPGLGSVIGFTATLENRIIPNTVGVDINCGMHCSRLGKVEINFRLLDQFIRSSIPHGFKHNQKISPRIPSDIKEEIVRVSKKLGLGADNQLKGIGSLGGGNHFIEINQAENGDKYLVIHSGSRNFGLQICNYHQKQAYQYCRQQYKKAADLELKVEYDLNKSNSFLEGKLAAEYYQDMKVAQKYADLNRKIMAERILEFLELEALASFQTRHNYINFEDHIIRKGAVSAHQDEKILIPLNMRDGSILARGLGNPEWNYSAPHGAGRLLSRTQAKKEISFKEFKKSMRDVYSSSVKKSTIDEAPSAYKSAEEILLAVKKSIEVIEVLKPLYNFKAS</sequence>
<feature type="binding site" evidence="11">
    <location>
        <position position="78"/>
    </location>
    <ligand>
        <name>Mn(2+)</name>
        <dbReference type="ChEBI" id="CHEBI:29035"/>
        <label>1</label>
    </ligand>
</feature>
<dbReference type="InterPro" id="IPR052915">
    <property type="entry name" value="RtcB-like"/>
</dbReference>
<dbReference type="GO" id="GO:0006396">
    <property type="term" value="P:RNA processing"/>
    <property type="evidence" value="ECO:0007669"/>
    <property type="project" value="InterPro"/>
</dbReference>
<comment type="cofactor">
    <cofactor evidence="11">
        <name>Mn(2+)</name>
        <dbReference type="ChEBI" id="CHEBI:29035"/>
    </cofactor>
    <text evidence="11">Binds 2 manganese ions per subunit.</text>
</comment>
<dbReference type="GO" id="GO:0003909">
    <property type="term" value="F:DNA ligase activity"/>
    <property type="evidence" value="ECO:0007669"/>
    <property type="project" value="TreeGrafter"/>
</dbReference>
<evidence type="ECO:0000256" key="5">
    <source>
        <dbReference type="ARBA" id="ARBA00022800"/>
    </source>
</evidence>
<dbReference type="AlphaFoldDB" id="A0A2T5RL19"/>
<evidence type="ECO:0000256" key="1">
    <source>
        <dbReference type="ARBA" id="ARBA00012726"/>
    </source>
</evidence>
<dbReference type="GO" id="GO:0030145">
    <property type="term" value="F:manganese ion binding"/>
    <property type="evidence" value="ECO:0007669"/>
    <property type="project" value="TreeGrafter"/>
</dbReference>
<dbReference type="GO" id="GO:0006281">
    <property type="term" value="P:DNA repair"/>
    <property type="evidence" value="ECO:0007669"/>
    <property type="project" value="TreeGrafter"/>
</dbReference>
<evidence type="ECO:0000256" key="2">
    <source>
        <dbReference type="ARBA" id="ARBA00022598"/>
    </source>
</evidence>
<reference evidence="12 13" key="1">
    <citation type="submission" date="2018-04" db="EMBL/GenBank/DDBJ databases">
        <title>Subsurface microbial communities from deep shales in Ohio and West Virginia, USA.</title>
        <authorList>
            <person name="Wrighton K."/>
        </authorList>
    </citation>
    <scope>NUCLEOTIDE SEQUENCE [LARGE SCALE GENOMIC DNA]</scope>
    <source>
        <strain evidence="12 13">WC1</strain>
    </source>
</reference>
<keyword evidence="4 10" id="KW-0547">Nucleotide-binding</keyword>
<evidence type="ECO:0000256" key="10">
    <source>
        <dbReference type="PIRSR" id="PIRSR601233-2"/>
    </source>
</evidence>
<evidence type="ECO:0000256" key="11">
    <source>
        <dbReference type="PIRSR" id="PIRSR601233-3"/>
    </source>
</evidence>